<dbReference type="EMBL" id="JAAIUW010000007">
    <property type="protein sequence ID" value="KAF7824650.1"/>
    <property type="molecule type" value="Genomic_DNA"/>
</dbReference>
<accession>A0A834TQB5</accession>
<proteinExistence type="predicted"/>
<evidence type="ECO:0000256" key="1">
    <source>
        <dbReference type="SAM" id="MobiDB-lite"/>
    </source>
</evidence>
<sequence length="118" mass="13335">MCLRPHLVPGERGFPQKFKQCKTLFQSSISSMVYPGGMGPKFVEFVRKDNFALMLSSSYASSLSLSLLLLCGGETEQQQQQRHEPKMKLEEDDQEAEADPEQQQQQQCRSTAESPVVH</sequence>
<name>A0A834TQB5_9FABA</name>
<feature type="compositionally biased region" description="Acidic residues" evidence="1">
    <location>
        <begin position="90"/>
        <end position="100"/>
    </location>
</feature>
<keyword evidence="3" id="KW-1185">Reference proteome</keyword>
<protein>
    <submittedName>
        <fullName evidence="2">Uncharacterized protein</fullName>
    </submittedName>
</protein>
<feature type="region of interest" description="Disordered" evidence="1">
    <location>
        <begin position="74"/>
        <end position="118"/>
    </location>
</feature>
<dbReference type="Proteomes" id="UP000634136">
    <property type="component" value="Unassembled WGS sequence"/>
</dbReference>
<evidence type="ECO:0000313" key="3">
    <source>
        <dbReference type="Proteomes" id="UP000634136"/>
    </source>
</evidence>
<organism evidence="2 3">
    <name type="scientific">Senna tora</name>
    <dbReference type="NCBI Taxonomy" id="362788"/>
    <lineage>
        <taxon>Eukaryota</taxon>
        <taxon>Viridiplantae</taxon>
        <taxon>Streptophyta</taxon>
        <taxon>Embryophyta</taxon>
        <taxon>Tracheophyta</taxon>
        <taxon>Spermatophyta</taxon>
        <taxon>Magnoliopsida</taxon>
        <taxon>eudicotyledons</taxon>
        <taxon>Gunneridae</taxon>
        <taxon>Pentapetalae</taxon>
        <taxon>rosids</taxon>
        <taxon>fabids</taxon>
        <taxon>Fabales</taxon>
        <taxon>Fabaceae</taxon>
        <taxon>Caesalpinioideae</taxon>
        <taxon>Cassia clade</taxon>
        <taxon>Senna</taxon>
    </lineage>
</organism>
<evidence type="ECO:0000313" key="2">
    <source>
        <dbReference type="EMBL" id="KAF7824650.1"/>
    </source>
</evidence>
<dbReference type="AlphaFoldDB" id="A0A834TQB5"/>
<reference evidence="2" key="1">
    <citation type="submission" date="2020-09" db="EMBL/GenBank/DDBJ databases">
        <title>Genome-Enabled Discovery of Anthraquinone Biosynthesis in Senna tora.</title>
        <authorList>
            <person name="Kang S.-H."/>
            <person name="Pandey R.P."/>
            <person name="Lee C.-M."/>
            <person name="Sim J.-S."/>
            <person name="Jeong J.-T."/>
            <person name="Choi B.-S."/>
            <person name="Jung M."/>
            <person name="Ginzburg D."/>
            <person name="Zhao K."/>
            <person name="Won S.Y."/>
            <person name="Oh T.-J."/>
            <person name="Yu Y."/>
            <person name="Kim N.-H."/>
            <person name="Lee O.R."/>
            <person name="Lee T.-H."/>
            <person name="Bashyal P."/>
            <person name="Kim T.-S."/>
            <person name="Lee W.-H."/>
            <person name="Kawkins C."/>
            <person name="Kim C.-K."/>
            <person name="Kim J.S."/>
            <person name="Ahn B.O."/>
            <person name="Rhee S.Y."/>
            <person name="Sohng J.K."/>
        </authorList>
    </citation>
    <scope>NUCLEOTIDE SEQUENCE</scope>
    <source>
        <tissue evidence="2">Leaf</tissue>
    </source>
</reference>
<gene>
    <name evidence="2" type="ORF">G2W53_022794</name>
</gene>
<feature type="compositionally biased region" description="Polar residues" evidence="1">
    <location>
        <begin position="108"/>
        <end position="118"/>
    </location>
</feature>
<comment type="caution">
    <text evidence="2">The sequence shown here is derived from an EMBL/GenBank/DDBJ whole genome shotgun (WGS) entry which is preliminary data.</text>
</comment>